<feature type="region of interest" description="Disordered" evidence="2">
    <location>
        <begin position="1"/>
        <end position="29"/>
    </location>
</feature>
<protein>
    <submittedName>
        <fullName evidence="3">(Atlantic silverside) hypothetical protein</fullName>
    </submittedName>
</protein>
<reference evidence="3" key="1">
    <citation type="submission" date="2021-05" db="EMBL/GenBank/DDBJ databases">
        <authorList>
            <person name="Tigano A."/>
        </authorList>
    </citation>
    <scope>NUCLEOTIDE SEQUENCE</scope>
</reference>
<dbReference type="PANTHER" id="PTHR15304:SF2">
    <property type="entry name" value="MYOD FAMILY INHIBITOR DOMAIN-CONTAINING PROTEIN 2"/>
    <property type="match status" value="1"/>
</dbReference>
<dbReference type="AlphaFoldDB" id="A0A8S4BH50"/>
<dbReference type="Proteomes" id="UP000677803">
    <property type="component" value="Unassembled WGS sequence"/>
</dbReference>
<dbReference type="PANTHER" id="PTHR15304">
    <property type="entry name" value="MYOD FAMILY INHIBITOR"/>
    <property type="match status" value="1"/>
</dbReference>
<organism evidence="3 4">
    <name type="scientific">Menidia menidia</name>
    <name type="common">Atlantic silverside</name>
    <dbReference type="NCBI Taxonomy" id="238744"/>
    <lineage>
        <taxon>Eukaryota</taxon>
        <taxon>Metazoa</taxon>
        <taxon>Chordata</taxon>
        <taxon>Craniata</taxon>
        <taxon>Vertebrata</taxon>
        <taxon>Euteleostomi</taxon>
        <taxon>Actinopterygii</taxon>
        <taxon>Neopterygii</taxon>
        <taxon>Teleostei</taxon>
        <taxon>Neoteleostei</taxon>
        <taxon>Acanthomorphata</taxon>
        <taxon>Ovalentaria</taxon>
        <taxon>Atherinomorphae</taxon>
        <taxon>Atheriniformes</taxon>
        <taxon>Atherinopsidae</taxon>
        <taxon>Menidiinae</taxon>
        <taxon>Menidia</taxon>
    </lineage>
</organism>
<accession>A0A8S4BH50</accession>
<gene>
    <name evidence="3" type="ORF">MMEN_LOCUS16741</name>
</gene>
<feature type="compositionally biased region" description="Basic and acidic residues" evidence="2">
    <location>
        <begin position="18"/>
        <end position="29"/>
    </location>
</feature>
<dbReference type="InterPro" id="IPR026134">
    <property type="entry name" value="MDFI/MDFIC"/>
</dbReference>
<evidence type="ECO:0000256" key="1">
    <source>
        <dbReference type="ARBA" id="ARBA00025778"/>
    </source>
</evidence>
<dbReference type="EMBL" id="CAJRST010033334">
    <property type="protein sequence ID" value="CAG5984249.1"/>
    <property type="molecule type" value="Genomic_DNA"/>
</dbReference>
<comment type="similarity">
    <text evidence="1">Belongs to the MDFI family.</text>
</comment>
<dbReference type="GO" id="GO:0010468">
    <property type="term" value="P:regulation of gene expression"/>
    <property type="evidence" value="ECO:0007669"/>
    <property type="project" value="UniProtKB-ARBA"/>
</dbReference>
<dbReference type="Pfam" id="PF15316">
    <property type="entry name" value="MDFI"/>
    <property type="match status" value="1"/>
</dbReference>
<sequence length="146" mass="16411">MRKTTAPHSRDNTALLRPESRQVCEEDKQAVQMADETTLKADVKDKRRAEAEENSARVREVDCADVVLKCLFCRFSDLIFMIPDSCGRLTDHCCPDYKYVITTVELDTTPDDGDDCTAFNCGFLGSCHDASDCLELAMEVSEVCYH</sequence>
<comment type="caution">
    <text evidence="3">The sequence shown here is derived from an EMBL/GenBank/DDBJ whole genome shotgun (WGS) entry which is preliminary data.</text>
</comment>
<evidence type="ECO:0000256" key="2">
    <source>
        <dbReference type="SAM" id="MobiDB-lite"/>
    </source>
</evidence>
<dbReference type="OrthoDB" id="8767764at2759"/>
<keyword evidence="4" id="KW-1185">Reference proteome</keyword>
<name>A0A8S4BH50_9TELE</name>
<proteinExistence type="inferred from homology"/>
<evidence type="ECO:0000313" key="4">
    <source>
        <dbReference type="Proteomes" id="UP000677803"/>
    </source>
</evidence>
<evidence type="ECO:0000313" key="3">
    <source>
        <dbReference type="EMBL" id="CAG5984249.1"/>
    </source>
</evidence>